<accession>A0A7W9ICB6</accession>
<sequence length="221" mass="24095">MRAARSLIAALLVAPPPFLQEGQGRHGKLIGWWPGVMPSHREVIAAHMIPLRFHSDWTGDLTDGPRLTDLACAQGPAGQATALLLVERLALGMSVYRRRAVQYLSATGDLPAAAMGAEFGRRMRHSWLPLAAFRKIMEDFVHEGAHREAWAMITAALPHLMPAAGERSGRRLVGFLTFARQTARRIGATGEIPEVTAMAGRKGSNRAVLECRALRDLLSPP</sequence>
<dbReference type="Proteomes" id="UP000540685">
    <property type="component" value="Unassembled WGS sequence"/>
</dbReference>
<name>A0A7W9ICB6_9ACTN</name>
<dbReference type="EMBL" id="JACHMP010000001">
    <property type="protein sequence ID" value="MBB5818088.1"/>
    <property type="molecule type" value="Genomic_DNA"/>
</dbReference>
<evidence type="ECO:0000313" key="1">
    <source>
        <dbReference type="EMBL" id="MBB5818088.1"/>
    </source>
</evidence>
<dbReference type="AlphaFoldDB" id="A0A7W9ICB6"/>
<comment type="caution">
    <text evidence="1">The sequence shown here is derived from an EMBL/GenBank/DDBJ whole genome shotgun (WGS) entry which is preliminary data.</text>
</comment>
<proteinExistence type="predicted"/>
<protein>
    <submittedName>
        <fullName evidence="1">Uncharacterized protein</fullName>
    </submittedName>
</protein>
<reference evidence="1 2" key="1">
    <citation type="submission" date="2020-08" db="EMBL/GenBank/DDBJ databases">
        <title>Sequencing the genomes of 1000 actinobacteria strains.</title>
        <authorList>
            <person name="Klenk H.-P."/>
        </authorList>
    </citation>
    <scope>NUCLEOTIDE SEQUENCE [LARGE SCALE GENOMIC DNA]</scope>
    <source>
        <strain evidence="1 2">DSM 46887</strain>
    </source>
</reference>
<keyword evidence="2" id="KW-1185">Reference proteome</keyword>
<gene>
    <name evidence="1" type="ORF">F4562_001150</name>
</gene>
<organism evidence="1 2">
    <name type="scientific">Streptosporangium becharense</name>
    <dbReference type="NCBI Taxonomy" id="1816182"/>
    <lineage>
        <taxon>Bacteria</taxon>
        <taxon>Bacillati</taxon>
        <taxon>Actinomycetota</taxon>
        <taxon>Actinomycetes</taxon>
        <taxon>Streptosporangiales</taxon>
        <taxon>Streptosporangiaceae</taxon>
        <taxon>Streptosporangium</taxon>
    </lineage>
</organism>
<evidence type="ECO:0000313" key="2">
    <source>
        <dbReference type="Proteomes" id="UP000540685"/>
    </source>
</evidence>
<dbReference type="RefSeq" id="WP_184547863.1">
    <property type="nucleotide sequence ID" value="NZ_JACHMP010000001.1"/>
</dbReference>